<organism evidence="1 2">
    <name type="scientific">Alkalisalibacterium limincola</name>
    <dbReference type="NCBI Taxonomy" id="2699169"/>
    <lineage>
        <taxon>Bacteria</taxon>
        <taxon>Pseudomonadati</taxon>
        <taxon>Pseudomonadota</taxon>
        <taxon>Gammaproteobacteria</taxon>
        <taxon>Lysobacterales</taxon>
        <taxon>Lysobacteraceae</taxon>
        <taxon>Alkalisalibacterium</taxon>
    </lineage>
</organism>
<accession>A0A5C8KUC5</accession>
<reference evidence="1 2" key="1">
    <citation type="submission" date="2019-08" db="EMBL/GenBank/DDBJ databases">
        <authorList>
            <person name="Karlyshev A.V."/>
        </authorList>
    </citation>
    <scope>NUCLEOTIDE SEQUENCE [LARGE SCALE GENOMIC DNA]</scope>
    <source>
        <strain evidence="1 2">Alg18-2.2</strain>
    </source>
</reference>
<evidence type="ECO:0000313" key="1">
    <source>
        <dbReference type="EMBL" id="TXK65106.1"/>
    </source>
</evidence>
<gene>
    <name evidence="1" type="ORF">FU658_04850</name>
</gene>
<dbReference type="RefSeq" id="WP_147891026.1">
    <property type="nucleotide sequence ID" value="NZ_VRTS01000002.1"/>
</dbReference>
<evidence type="ECO:0000313" key="2">
    <source>
        <dbReference type="Proteomes" id="UP000321248"/>
    </source>
</evidence>
<protein>
    <submittedName>
        <fullName evidence="1">Uncharacterized protein</fullName>
    </submittedName>
</protein>
<sequence length="132" mass="14368">MEPDFLVIEPNEKTNLSELDLELLAANGDDVSVFLADEPLDACWSINVFKVCVKSVSAEKIVVVAYLAGSRILTATLTAEKPCVKVKKSAGGDAARINAEICANFSKKEIRTKGRVCASFVCVKFNQKILSW</sequence>
<keyword evidence="2" id="KW-1185">Reference proteome</keyword>
<name>A0A5C8KUC5_9GAMM</name>
<dbReference type="AlphaFoldDB" id="A0A5C8KUC5"/>
<proteinExistence type="predicted"/>
<dbReference type="EMBL" id="VRTS01000002">
    <property type="protein sequence ID" value="TXK65106.1"/>
    <property type="molecule type" value="Genomic_DNA"/>
</dbReference>
<comment type="caution">
    <text evidence="1">The sequence shown here is derived from an EMBL/GenBank/DDBJ whole genome shotgun (WGS) entry which is preliminary data.</text>
</comment>
<dbReference type="Proteomes" id="UP000321248">
    <property type="component" value="Unassembled WGS sequence"/>
</dbReference>